<accession>A0A6V7NF12</accession>
<dbReference type="GO" id="GO:0005759">
    <property type="term" value="C:mitochondrial matrix"/>
    <property type="evidence" value="ECO:0007669"/>
    <property type="project" value="InterPro"/>
</dbReference>
<dbReference type="Gene3D" id="3.10.280.10">
    <property type="entry name" value="Mitochondrial glycoprotein"/>
    <property type="match status" value="1"/>
</dbReference>
<feature type="compositionally biased region" description="Low complexity" evidence="1">
    <location>
        <begin position="81"/>
        <end position="97"/>
    </location>
</feature>
<dbReference type="InterPro" id="IPR003428">
    <property type="entry name" value="MAM33"/>
</dbReference>
<evidence type="ECO:0000256" key="1">
    <source>
        <dbReference type="SAM" id="MobiDB-lite"/>
    </source>
</evidence>
<sequence length="210" mass="22926">MLLCQYRNPKEWLDEGGRYILGFSINECRTSMEDAAQAAARKLPSSRWSGRAARQRRRPAAARGADVVLVVGGGGRGVGGARPAAAPRGGSAAAAAGRAHEGLRQEAASPPRRPIRLPRLLAARGVRGFGFFSKGRLLSSLGWFLRDCKYKGPAFSSLDPQLQEALKQYLASRGINTELTNFLLQHLQRKEHAQYVNWLRALESAFAKDA</sequence>
<evidence type="ECO:0000313" key="2">
    <source>
        <dbReference type="EMBL" id="CAD1817161.1"/>
    </source>
</evidence>
<gene>
    <name evidence="2" type="ORF">CB5_LOCUS372</name>
</gene>
<organism evidence="2">
    <name type="scientific">Ananas comosus var. bracteatus</name>
    <name type="common">red pineapple</name>
    <dbReference type="NCBI Taxonomy" id="296719"/>
    <lineage>
        <taxon>Eukaryota</taxon>
        <taxon>Viridiplantae</taxon>
        <taxon>Streptophyta</taxon>
        <taxon>Embryophyta</taxon>
        <taxon>Tracheophyta</taxon>
        <taxon>Spermatophyta</taxon>
        <taxon>Magnoliopsida</taxon>
        <taxon>Liliopsida</taxon>
        <taxon>Poales</taxon>
        <taxon>Bromeliaceae</taxon>
        <taxon>Bromelioideae</taxon>
        <taxon>Ananas</taxon>
    </lineage>
</organism>
<feature type="region of interest" description="Disordered" evidence="1">
    <location>
        <begin position="78"/>
        <end position="110"/>
    </location>
</feature>
<dbReference type="SUPFAM" id="SSF54529">
    <property type="entry name" value="Mitochondrial glycoprotein MAM33-like"/>
    <property type="match status" value="1"/>
</dbReference>
<protein>
    <submittedName>
        <fullName evidence="2">Uncharacterized protein</fullName>
    </submittedName>
</protein>
<dbReference type="Pfam" id="PF02330">
    <property type="entry name" value="MAM33"/>
    <property type="match status" value="1"/>
</dbReference>
<name>A0A6V7NF12_ANACO</name>
<reference evidence="2" key="1">
    <citation type="submission" date="2020-07" db="EMBL/GenBank/DDBJ databases">
        <authorList>
            <person name="Lin J."/>
        </authorList>
    </citation>
    <scope>NUCLEOTIDE SEQUENCE</scope>
</reference>
<proteinExistence type="predicted"/>
<dbReference type="EMBL" id="LR862129">
    <property type="protein sequence ID" value="CAD1817161.1"/>
    <property type="molecule type" value="Genomic_DNA"/>
</dbReference>
<dbReference type="AlphaFoldDB" id="A0A6V7NF12"/>
<dbReference type="PANTHER" id="PTHR10826:SF1">
    <property type="entry name" value="COMPLEMENT COMPONENT 1 Q SUBCOMPONENT-BINDING PROTEIN, MITOCHONDRIAL"/>
    <property type="match status" value="1"/>
</dbReference>
<dbReference type="InterPro" id="IPR036561">
    <property type="entry name" value="MAM33_sf"/>
</dbReference>
<dbReference type="PANTHER" id="PTHR10826">
    <property type="entry name" value="COMPLEMENT COMPONENT 1"/>
    <property type="match status" value="1"/>
</dbReference>